<evidence type="ECO:0000313" key="6">
    <source>
        <dbReference type="EMBL" id="EOO00486.1"/>
    </source>
</evidence>
<dbReference type="GeneID" id="19324423"/>
<keyword evidence="3" id="KW-0539">Nucleus</keyword>
<dbReference type="GO" id="GO:0006338">
    <property type="term" value="P:chromatin remodeling"/>
    <property type="evidence" value="ECO:0007669"/>
    <property type="project" value="UniProtKB-ARBA"/>
</dbReference>
<feature type="compositionally biased region" description="Acidic residues" evidence="4">
    <location>
        <begin position="49"/>
        <end position="62"/>
    </location>
</feature>
<feature type="compositionally biased region" description="Low complexity" evidence="4">
    <location>
        <begin position="247"/>
        <end position="257"/>
    </location>
</feature>
<dbReference type="InterPro" id="IPR023780">
    <property type="entry name" value="Chromo_domain"/>
</dbReference>
<reference evidence="7" key="1">
    <citation type="journal article" date="2013" name="Genome Announc.">
        <title>Draft genome sequence of the ascomycete Phaeoacremonium aleophilum strain UCR-PA7, a causal agent of the esca disease complex in grapevines.</title>
        <authorList>
            <person name="Blanco-Ulate B."/>
            <person name="Rolshausen P."/>
            <person name="Cantu D."/>
        </authorList>
    </citation>
    <scope>NUCLEOTIDE SEQUENCE [LARGE SCALE GENOMIC DNA]</scope>
    <source>
        <strain evidence="7">UCR-PA7</strain>
    </source>
</reference>
<evidence type="ECO:0000259" key="5">
    <source>
        <dbReference type="PROSITE" id="PS50013"/>
    </source>
</evidence>
<dbReference type="InterPro" id="IPR016197">
    <property type="entry name" value="Chromo-like_dom_sf"/>
</dbReference>
<evidence type="ECO:0000256" key="4">
    <source>
        <dbReference type="SAM" id="MobiDB-lite"/>
    </source>
</evidence>
<feature type="region of interest" description="Disordered" evidence="4">
    <location>
        <begin position="1"/>
        <end position="185"/>
    </location>
</feature>
<dbReference type="CDD" id="cd00024">
    <property type="entry name" value="CD_CSD"/>
    <property type="match status" value="1"/>
</dbReference>
<dbReference type="eggNOG" id="KOG1911">
    <property type="taxonomic scope" value="Eukaryota"/>
</dbReference>
<name>R8BM79_PHAM7</name>
<dbReference type="KEGG" id="tmn:UCRPA7_4015"/>
<dbReference type="Gene3D" id="2.40.50.40">
    <property type="match status" value="1"/>
</dbReference>
<evidence type="ECO:0000256" key="2">
    <source>
        <dbReference type="ARBA" id="ARBA00011353"/>
    </source>
</evidence>
<feature type="region of interest" description="Disordered" evidence="4">
    <location>
        <begin position="243"/>
        <end position="265"/>
    </location>
</feature>
<dbReference type="PROSITE" id="PS00598">
    <property type="entry name" value="CHROMO_1"/>
    <property type="match status" value="1"/>
</dbReference>
<protein>
    <submittedName>
        <fullName evidence="6">Putative chromo domain-containing protein</fullName>
    </submittedName>
</protein>
<dbReference type="OrthoDB" id="433924at2759"/>
<dbReference type="Pfam" id="PF00385">
    <property type="entry name" value="Chromo"/>
    <property type="match status" value="1"/>
</dbReference>
<comment type="subunit">
    <text evidence="2">Component of the NuA4 histone acetyltransferase complex.</text>
</comment>
<dbReference type="EMBL" id="KB933081">
    <property type="protein sequence ID" value="EOO00486.1"/>
    <property type="molecule type" value="Genomic_DNA"/>
</dbReference>
<dbReference type="InterPro" id="IPR023779">
    <property type="entry name" value="Chromodomain_CS"/>
</dbReference>
<dbReference type="SMART" id="SM00298">
    <property type="entry name" value="CHROMO"/>
    <property type="match status" value="1"/>
</dbReference>
<feature type="compositionally biased region" description="Acidic residues" evidence="4">
    <location>
        <begin position="7"/>
        <end position="29"/>
    </location>
</feature>
<evidence type="ECO:0000256" key="1">
    <source>
        <dbReference type="ARBA" id="ARBA00004123"/>
    </source>
</evidence>
<evidence type="ECO:0000256" key="3">
    <source>
        <dbReference type="ARBA" id="ARBA00023242"/>
    </source>
</evidence>
<feature type="compositionally biased region" description="Low complexity" evidence="4">
    <location>
        <begin position="85"/>
        <end position="120"/>
    </location>
</feature>
<proteinExistence type="predicted"/>
<dbReference type="PANTHER" id="PTHR22812">
    <property type="entry name" value="CHROMOBOX PROTEIN"/>
    <property type="match status" value="1"/>
</dbReference>
<feature type="domain" description="Chromo" evidence="5">
    <location>
        <begin position="193"/>
        <end position="254"/>
    </location>
</feature>
<organism evidence="6 7">
    <name type="scientific">Phaeoacremonium minimum (strain UCR-PA7)</name>
    <name type="common">Esca disease fungus</name>
    <name type="synonym">Togninia minima</name>
    <dbReference type="NCBI Taxonomy" id="1286976"/>
    <lineage>
        <taxon>Eukaryota</taxon>
        <taxon>Fungi</taxon>
        <taxon>Dikarya</taxon>
        <taxon>Ascomycota</taxon>
        <taxon>Pezizomycotina</taxon>
        <taxon>Sordariomycetes</taxon>
        <taxon>Sordariomycetidae</taxon>
        <taxon>Togniniales</taxon>
        <taxon>Togniniaceae</taxon>
        <taxon>Phaeoacremonium</taxon>
    </lineage>
</organism>
<dbReference type="Proteomes" id="UP000014074">
    <property type="component" value="Unassembled WGS sequence"/>
</dbReference>
<dbReference type="InterPro" id="IPR051219">
    <property type="entry name" value="Heterochromatin_chromo-domain"/>
</dbReference>
<sequence>MPGPVESDIEDLEIPSVEGFDDDFEEDAIDNGSPVPPNAQGTVVRLGDEPVDEPEVNDDEDAPAAPVAPMGLEKPASKKKGGRASKGATPAKSTAKTPQKATAKTPKSTKLTKTPSSATASKKRKAPEAPIAAPPAKRGGGRAAASNAAAAIKESTAKRARAPNGTAKPAPKSNGTRGRKKAAPVPGPIFEEYEVEAILDSTVDASTKEHMFFIKWKGYDDKDNTWEPKKNLTHAAELIKEFEKSAKPAATATATGKPRGRPKKA</sequence>
<gene>
    <name evidence="6" type="ORF">UCRPA7_4015</name>
</gene>
<dbReference type="PROSITE" id="PS50013">
    <property type="entry name" value="CHROMO_2"/>
    <property type="match status" value="1"/>
</dbReference>
<keyword evidence="7" id="KW-1185">Reference proteome</keyword>
<dbReference type="InterPro" id="IPR000953">
    <property type="entry name" value="Chromo/chromo_shadow_dom"/>
</dbReference>
<dbReference type="SUPFAM" id="SSF54160">
    <property type="entry name" value="Chromo domain-like"/>
    <property type="match status" value="1"/>
</dbReference>
<dbReference type="RefSeq" id="XP_007914755.1">
    <property type="nucleotide sequence ID" value="XM_007916564.1"/>
</dbReference>
<dbReference type="GO" id="GO:0005634">
    <property type="term" value="C:nucleus"/>
    <property type="evidence" value="ECO:0007669"/>
    <property type="project" value="UniProtKB-SubCell"/>
</dbReference>
<dbReference type="AlphaFoldDB" id="R8BM79"/>
<comment type="subcellular location">
    <subcellularLocation>
        <location evidence="1">Nucleus</location>
    </subcellularLocation>
</comment>
<feature type="compositionally biased region" description="Low complexity" evidence="4">
    <location>
        <begin position="128"/>
        <end position="154"/>
    </location>
</feature>
<accession>R8BM79</accession>
<dbReference type="HOGENOM" id="CLU_1050474_0_0_1"/>
<evidence type="ECO:0000313" key="7">
    <source>
        <dbReference type="Proteomes" id="UP000014074"/>
    </source>
</evidence>